<organism evidence="5 6">
    <name type="scientific">Granulicella cerasi</name>
    <dbReference type="NCBI Taxonomy" id="741063"/>
    <lineage>
        <taxon>Bacteria</taxon>
        <taxon>Pseudomonadati</taxon>
        <taxon>Acidobacteriota</taxon>
        <taxon>Terriglobia</taxon>
        <taxon>Terriglobales</taxon>
        <taxon>Acidobacteriaceae</taxon>
        <taxon>Granulicella</taxon>
    </lineage>
</organism>
<keyword evidence="1" id="KW-0378">Hydrolase</keyword>
<reference evidence="6" key="1">
    <citation type="journal article" date="2019" name="Int. J. Syst. Evol. Microbiol.">
        <title>The Global Catalogue of Microorganisms (GCM) 10K type strain sequencing project: providing services to taxonomists for standard genome sequencing and annotation.</title>
        <authorList>
            <consortium name="The Broad Institute Genomics Platform"/>
            <consortium name="The Broad Institute Genome Sequencing Center for Infectious Disease"/>
            <person name="Wu L."/>
            <person name="Ma J."/>
        </authorList>
    </citation>
    <scope>NUCLEOTIDE SEQUENCE [LARGE SCALE GENOMIC DNA]</scope>
    <source>
        <strain evidence="6">CGMCC 1.16026</strain>
    </source>
</reference>
<evidence type="ECO:0000256" key="1">
    <source>
        <dbReference type="ARBA" id="ARBA00022801"/>
    </source>
</evidence>
<dbReference type="CDD" id="cd07719">
    <property type="entry name" value="arylsulfatase_AtsA-like_MBL-fold"/>
    <property type="match status" value="1"/>
</dbReference>
<dbReference type="SMART" id="SM00849">
    <property type="entry name" value="Lactamase_B"/>
    <property type="match status" value="1"/>
</dbReference>
<dbReference type="Gene3D" id="3.60.15.10">
    <property type="entry name" value="Ribonuclease Z/Hydroxyacylglutathione hydrolase-like"/>
    <property type="match status" value="1"/>
</dbReference>
<feature type="domain" description="Metallo-beta-lactamase" evidence="4">
    <location>
        <begin position="51"/>
        <end position="254"/>
    </location>
</feature>
<dbReference type="PANTHER" id="PTHR46018:SF2">
    <property type="entry name" value="ZINC PHOSPHODIESTERASE ELAC PROTEIN 1"/>
    <property type="match status" value="1"/>
</dbReference>
<dbReference type="PANTHER" id="PTHR46018">
    <property type="entry name" value="ZINC PHOSPHODIESTERASE ELAC PROTEIN 1"/>
    <property type="match status" value="1"/>
</dbReference>
<evidence type="ECO:0000313" key="5">
    <source>
        <dbReference type="EMBL" id="MFC6646881.1"/>
    </source>
</evidence>
<keyword evidence="3" id="KW-0732">Signal</keyword>
<gene>
    <name evidence="5" type="ORF">ACFQBQ_15100</name>
</gene>
<feature type="region of interest" description="Disordered" evidence="2">
    <location>
        <begin position="286"/>
        <end position="334"/>
    </location>
</feature>
<comment type="caution">
    <text evidence="5">The sequence shown here is derived from an EMBL/GenBank/DDBJ whole genome shotgun (WGS) entry which is preliminary data.</text>
</comment>
<dbReference type="Proteomes" id="UP001596391">
    <property type="component" value="Unassembled WGS sequence"/>
</dbReference>
<dbReference type="RefSeq" id="WP_390235809.1">
    <property type="nucleotide sequence ID" value="NZ_JBHSWI010000001.1"/>
</dbReference>
<protein>
    <submittedName>
        <fullName evidence="5">MBL fold metallo-hydrolase</fullName>
    </submittedName>
</protein>
<sequence>MRASAQTQTAAWTRSLRLFFCLCAIAATAHAQKLTITLVGTGGPELTPDRSGIATLVRSGDDTLLIDAGRNTLDNLYRAGIDPNTVKTLLLTHLHSDHISGLPDLWITPWFLLHRTGGLTIYGPRGTQQMVNGMRAMYTHDLVARANPTALVRDLDIHVIELEDAADFQINGFSVRAKTVQHADGNPAFAFLIRNGSHSVFLTGDCTLTPELLQAAPRVDVLIANVAAGTPAQEGLAQWKPVFAKLLTVAQAAQLFSASKPGLAVYSHIVTKGRVPDATLIERTRKAGYGSPPRGARCHAHHVGPRHRCPEKPRSDRVGRRRAPVKCGGAANPPTRLAILDTES</sequence>
<feature type="compositionally biased region" description="Basic and acidic residues" evidence="2">
    <location>
        <begin position="308"/>
        <end position="318"/>
    </location>
</feature>
<name>A0ABW1ZCK9_9BACT</name>
<feature type="compositionally biased region" description="Basic residues" evidence="2">
    <location>
        <begin position="296"/>
        <end position="307"/>
    </location>
</feature>
<evidence type="ECO:0000259" key="4">
    <source>
        <dbReference type="SMART" id="SM00849"/>
    </source>
</evidence>
<feature type="chain" id="PRO_5045063622" evidence="3">
    <location>
        <begin position="32"/>
        <end position="344"/>
    </location>
</feature>
<feature type="signal peptide" evidence="3">
    <location>
        <begin position="1"/>
        <end position="31"/>
    </location>
</feature>
<accession>A0ABW1ZCK9</accession>
<dbReference type="Pfam" id="PF23023">
    <property type="entry name" value="Anti-Pycsar_Apyc1"/>
    <property type="match status" value="1"/>
</dbReference>
<dbReference type="InterPro" id="IPR036866">
    <property type="entry name" value="RibonucZ/Hydroxyglut_hydro"/>
</dbReference>
<dbReference type="InterPro" id="IPR001279">
    <property type="entry name" value="Metallo-B-lactamas"/>
</dbReference>
<dbReference type="EMBL" id="JBHSWI010000001">
    <property type="protein sequence ID" value="MFC6646881.1"/>
    <property type="molecule type" value="Genomic_DNA"/>
</dbReference>
<dbReference type="SUPFAM" id="SSF56281">
    <property type="entry name" value="Metallo-hydrolase/oxidoreductase"/>
    <property type="match status" value="1"/>
</dbReference>
<proteinExistence type="predicted"/>
<evidence type="ECO:0000256" key="2">
    <source>
        <dbReference type="SAM" id="MobiDB-lite"/>
    </source>
</evidence>
<dbReference type="InterPro" id="IPR044094">
    <property type="entry name" value="AtsA-like_MBL-fold"/>
</dbReference>
<evidence type="ECO:0000256" key="3">
    <source>
        <dbReference type="SAM" id="SignalP"/>
    </source>
</evidence>
<evidence type="ECO:0000313" key="6">
    <source>
        <dbReference type="Proteomes" id="UP001596391"/>
    </source>
</evidence>
<keyword evidence="6" id="KW-1185">Reference proteome</keyword>